<dbReference type="Pfam" id="PF01593">
    <property type="entry name" value="Amino_oxidase"/>
    <property type="match status" value="1"/>
</dbReference>
<comment type="caution">
    <text evidence="2">The sequence shown here is derived from an EMBL/GenBank/DDBJ whole genome shotgun (WGS) entry which is preliminary data.</text>
</comment>
<dbReference type="AlphaFoldDB" id="A0A1A9RIE8"/>
<dbReference type="PROSITE" id="PS51318">
    <property type="entry name" value="TAT"/>
    <property type="match status" value="1"/>
</dbReference>
<evidence type="ECO:0000313" key="3">
    <source>
        <dbReference type="Proteomes" id="UP000078003"/>
    </source>
</evidence>
<dbReference type="RefSeq" id="WP_064084089.1">
    <property type="nucleotide sequence ID" value="NZ_LXSF01000001.1"/>
</dbReference>
<dbReference type="EMBL" id="LXSF01000001">
    <property type="protein sequence ID" value="OAM18154.1"/>
    <property type="molecule type" value="Genomic_DNA"/>
</dbReference>
<dbReference type="GO" id="GO:0016491">
    <property type="term" value="F:oxidoreductase activity"/>
    <property type="evidence" value="ECO:0007669"/>
    <property type="project" value="InterPro"/>
</dbReference>
<feature type="domain" description="Amine oxidase" evidence="1">
    <location>
        <begin position="75"/>
        <end position="540"/>
    </location>
</feature>
<reference evidence="3" key="1">
    <citation type="submission" date="2016-05" db="EMBL/GenBank/DDBJ databases">
        <title>Draft genome of Corynebacterium afermentans subsp. afermentans LCDC 88199T.</title>
        <authorList>
            <person name="Bernier A.-M."/>
            <person name="Bernard K."/>
        </authorList>
    </citation>
    <scope>NUCLEOTIDE SEQUENCE [LARGE SCALE GENOMIC DNA]</scope>
    <source>
        <strain evidence="3">NML01-0328</strain>
    </source>
</reference>
<dbReference type="InterPro" id="IPR002937">
    <property type="entry name" value="Amino_oxidase"/>
</dbReference>
<proteinExistence type="predicted"/>
<name>A0A1A9RIE8_EIKCO</name>
<sequence>MKLTRRQLLGSAAALTAAAAASRLGHQYLHRLPPVRIHRIGLPFGHELRNGQVPLAPQSEHRCHTLILGSGAAALSTAWHLTKHGHRNFLLAEGIERNGNNAAYVSGSLSAPSGAHYLALPSQESVYVRQLLADLGILLDGIDRPEPLYRETDLVYAPAERLYYQNRWQGSLLPQEDADSRRFHALIETLRRARGRDGRKIFAIPIAHSSADEEWRRLDQTTFAAWLEKENYRSPSLLWYLDYCCRDDYGQGIAQVSAFAGLHYFAARGHTNEAVLTWPEGLAHLSEAIRRHIRLQNIDRLPETAELTFPQPTAINASALQISETDEDVAVILRHNQSGHTALIRAQNVICAMPLMIAARIIAQPQRYGFSLNLPAYAPWLVSNFVLNGFPREAKRSELAWDNVVHGTQGLGYVVSTNQLIRTAKPEHTIFTAYTALNHDSPQSIRRWLLKAGKEELLEHAAQDLIQAYGPSFWHQVASIDISIRGHGMSSPAPGYLTQPTLLQLRQHHSRLTFAHSDLSSYSVMEEAVYWGVEAAKKILHPSARA</sequence>
<dbReference type="Proteomes" id="UP000078003">
    <property type="component" value="Unassembled WGS sequence"/>
</dbReference>
<organism evidence="2 3">
    <name type="scientific">Eikenella corrodens</name>
    <dbReference type="NCBI Taxonomy" id="539"/>
    <lineage>
        <taxon>Bacteria</taxon>
        <taxon>Pseudomonadati</taxon>
        <taxon>Pseudomonadota</taxon>
        <taxon>Betaproteobacteria</taxon>
        <taxon>Neisseriales</taxon>
        <taxon>Neisseriaceae</taxon>
        <taxon>Eikenella</taxon>
    </lineage>
</organism>
<evidence type="ECO:0000313" key="2">
    <source>
        <dbReference type="EMBL" id="OAM18154.1"/>
    </source>
</evidence>
<dbReference type="SUPFAM" id="SSF51905">
    <property type="entry name" value="FAD/NAD(P)-binding domain"/>
    <property type="match status" value="1"/>
</dbReference>
<gene>
    <name evidence="2" type="ORF">A7P85_00235</name>
</gene>
<protein>
    <submittedName>
        <fullName evidence="2">Twin-arginine translocation pathway signal</fullName>
    </submittedName>
</protein>
<dbReference type="InterPro" id="IPR006311">
    <property type="entry name" value="TAT_signal"/>
</dbReference>
<accession>A0A1A9RIE8</accession>
<dbReference type="InterPro" id="IPR036188">
    <property type="entry name" value="FAD/NAD-bd_sf"/>
</dbReference>
<evidence type="ECO:0000259" key="1">
    <source>
        <dbReference type="Pfam" id="PF01593"/>
    </source>
</evidence>
<dbReference type="Gene3D" id="3.50.50.60">
    <property type="entry name" value="FAD/NAD(P)-binding domain"/>
    <property type="match status" value="1"/>
</dbReference>